<dbReference type="Pfam" id="PF05380">
    <property type="entry name" value="Peptidase_A17"/>
    <property type="match status" value="1"/>
</dbReference>
<feature type="non-terminal residue" evidence="1">
    <location>
        <position position="1"/>
    </location>
</feature>
<dbReference type="Proteomes" id="UP000591131">
    <property type="component" value="Unassembled WGS sequence"/>
</dbReference>
<evidence type="ECO:0000313" key="1">
    <source>
        <dbReference type="EMBL" id="KAF4649509.1"/>
    </source>
</evidence>
<accession>A0A7J6KSD8</accession>
<sequence length="920" mass="104355">LQCAIVFTSTGPVVFTGIEDLTSSFHSQIYKTISNSAKCRQPKKIRDQDVSITHQPMTHVIRLMSDGRSTSTCSVVTGSNSATTHLDLLHGDIWNGKIVDKDNCNPNLNCTIPDTIVTDPYSSADLMDEKPGELQATSDVTDYLPPWKVIQRRWISDFSAPLGRCQLSVPWLSKERPDHNFRIAARRGAASIQRLSSEEKHLFHQSLQTFIDRKYCGIVQDNSIGNYMVPPSSDRCQSIWRDLHEGTSMANSIVPKPIHYTPSHMVFRKDHCTTPCRIVLDYRVLNRFSHRGGSTQHNLVGTLLSVRSMEFMISADISKAFCEMFADPSDIPFIGYTCIGNFTLLWNRVSFGSTCAPAMLEADLNDMSDEIYNIVLLAKHQDLSRPPTSTVPGWNLSASDLKKILLCPTNDNVDWIRFGPQIPTSISIVWFVDDVYIGGVSKTHTIDCYSFAAHVYEGHHKLFDPNKNFTSWIIPSEQHSDQPETLRKLLGYLFRRSSDLLHAVYEADPVPINGSMTKRKASSYLLSLYDPLGIVLEQVMIGRLIWRKITEITKNWDANISGEHQQQVSEWVDNSIKICNDATYGVPRFININDNPVVLSVDASLIAWGIDLRCLSSPNDRLMSRAGVFPKNQMKWSIPRKELESLWKGLKWIKMFSIYLPVKTNLTAHQQPLHPLKPDPKPQRLLVITDSEINVYRLRKSSNDKRLPSVERRRLTEIRQLCVDLDAIVYHVPSEVNPADSLSRAKPGIHHYNDKIKNAIKTATVIYDHRDSLDESSSTYPTTLDLPPDEFVAATVTVNPDGIPLPDLSTIRDPEQRAELERILDYARHQYSPDNNPILDTIEFTDAIESCAKRCQLLDEDLRFLKLYLEGNININEMGSRATHVTRLATICDLDDKKIIRRRLQDSEWKRVHEHADGVA</sequence>
<name>A0A7J6KSD8_PERCH</name>
<gene>
    <name evidence="1" type="ORF">FOL47_002027</name>
</gene>
<keyword evidence="2" id="KW-1185">Reference proteome</keyword>
<organism evidence="1 2">
    <name type="scientific">Perkinsus chesapeaki</name>
    <name type="common">Clam parasite</name>
    <name type="synonym">Perkinsus andrewsi</name>
    <dbReference type="NCBI Taxonomy" id="330153"/>
    <lineage>
        <taxon>Eukaryota</taxon>
        <taxon>Sar</taxon>
        <taxon>Alveolata</taxon>
        <taxon>Perkinsozoa</taxon>
        <taxon>Perkinsea</taxon>
        <taxon>Perkinsida</taxon>
        <taxon>Perkinsidae</taxon>
        <taxon>Perkinsus</taxon>
    </lineage>
</organism>
<comment type="caution">
    <text evidence="1">The sequence shown here is derived from an EMBL/GenBank/DDBJ whole genome shotgun (WGS) entry which is preliminary data.</text>
</comment>
<evidence type="ECO:0000313" key="2">
    <source>
        <dbReference type="Proteomes" id="UP000591131"/>
    </source>
</evidence>
<protein>
    <submittedName>
        <fullName evidence="1">Uncharacterized protein</fullName>
    </submittedName>
</protein>
<dbReference type="OrthoDB" id="5920040at2759"/>
<proteinExistence type="predicted"/>
<dbReference type="InterPro" id="IPR043502">
    <property type="entry name" value="DNA/RNA_pol_sf"/>
</dbReference>
<dbReference type="AlphaFoldDB" id="A0A7J6KSD8"/>
<reference evidence="1 2" key="1">
    <citation type="submission" date="2020-04" db="EMBL/GenBank/DDBJ databases">
        <title>Perkinsus chesapeaki whole genome sequence.</title>
        <authorList>
            <person name="Bogema D.R."/>
        </authorList>
    </citation>
    <scope>NUCLEOTIDE SEQUENCE [LARGE SCALE GENOMIC DNA]</scope>
    <source>
        <strain evidence="1">ATCC PRA-425</strain>
    </source>
</reference>
<dbReference type="InterPro" id="IPR008042">
    <property type="entry name" value="Retrotrans_Pao"/>
</dbReference>
<dbReference type="EMBL" id="JAAPAO010001514">
    <property type="protein sequence ID" value="KAF4649509.1"/>
    <property type="molecule type" value="Genomic_DNA"/>
</dbReference>
<dbReference type="SUPFAM" id="SSF56672">
    <property type="entry name" value="DNA/RNA polymerases"/>
    <property type="match status" value="1"/>
</dbReference>